<keyword evidence="11 12" id="KW-0472">Membrane</keyword>
<evidence type="ECO:0000256" key="8">
    <source>
        <dbReference type="ARBA" id="ARBA00022833"/>
    </source>
</evidence>
<dbReference type="PANTHER" id="PTHR43221">
    <property type="entry name" value="PROTEASE HTPX"/>
    <property type="match status" value="1"/>
</dbReference>
<keyword evidence="15" id="KW-1185">Reference proteome</keyword>
<name>A0A2A2TBD1_9CYAN</name>
<keyword evidence="9 12" id="KW-1133">Transmembrane helix</keyword>
<dbReference type="InterPro" id="IPR050083">
    <property type="entry name" value="HtpX_protease"/>
</dbReference>
<dbReference type="AlphaFoldDB" id="A0A2A2TBD1"/>
<sequence>MSSDAKPSLDAGLAALKQGDYQTAKTILESFVTTEKNLQAAIQAQIGLVVAYARTGDIPAAMTLSEILAQSNNLQVKQWAERSLEELLKRNRRDIKSRNEQDATGFVAFDDEVVENISRSLSQSSDGNDSDNTPIETEVVNTSFTSLPSSPANSDNDTSNTGKIVRFTTPLAKPLTIHWRQAGRAKNWKSQQQLNLIPLRLLGLGTFIALFWVVRELLVFTFASINNILVWLPFLEPLQLLYTNPTNFLLIILIALTALSPWLLDQLLTKFYGMRYLQQDALDLHSQEAVRLLRRFSQQRGFQFPYLGILPITVPIAIAYGHIPRTTRIVVSQGLLQQLAEDEIAAIYTEQLAHAAHWDGAIMSLVLLVTIPIYWLYQQISKWGNRTKGQFLNFVYIALSSIVYGIWCLITGTSIWLSQVRLYYADRFVCDFTGNPNGLTRALLKISVGIAADIQKQEQTSWQLESLNIAAPIGFQQSITLGSLAPHIAFDSLLMWDYLNPYRYWLTINNTHPLIGDRIQRLLQIARNWRIEPEFDIEAQSPIRVSKQSFYMQIAPFLGIPCGLVFAGIIGIGWQILFALKILNLKWIYDDWDFVTGCIFICCSICLFIRINSFFPELRNSRLQTEENLPKLLDNPAAIPIDQNGVCISGKLIGRPGICNSLGQDLILQTNTALIKLHHISWLGQPQNPQDFIGRKVSVTGWLRRGATPWLDIQSLKTQNGKIINSPHPIWSTIVAIASVTWGAFILLKG</sequence>
<feature type="transmembrane region" description="Helical" evidence="12">
    <location>
        <begin position="358"/>
        <end position="377"/>
    </location>
</feature>
<evidence type="ECO:0000256" key="4">
    <source>
        <dbReference type="ARBA" id="ARBA00022670"/>
    </source>
</evidence>
<keyword evidence="5 12" id="KW-0812">Transmembrane</keyword>
<evidence type="ECO:0000256" key="9">
    <source>
        <dbReference type="ARBA" id="ARBA00022989"/>
    </source>
</evidence>
<evidence type="ECO:0000256" key="1">
    <source>
        <dbReference type="ARBA" id="ARBA00001947"/>
    </source>
</evidence>
<keyword evidence="3" id="KW-1003">Cell membrane</keyword>
<evidence type="ECO:0000256" key="5">
    <source>
        <dbReference type="ARBA" id="ARBA00022692"/>
    </source>
</evidence>
<comment type="cofactor">
    <cofactor evidence="1">
        <name>Zn(2+)</name>
        <dbReference type="ChEBI" id="CHEBI:29105"/>
    </cofactor>
</comment>
<accession>A0A2A2TBD1</accession>
<dbReference type="OrthoDB" id="15218at2"/>
<dbReference type="Proteomes" id="UP000218238">
    <property type="component" value="Unassembled WGS sequence"/>
</dbReference>
<feature type="transmembrane region" description="Helical" evidence="12">
    <location>
        <begin position="304"/>
        <end position="323"/>
    </location>
</feature>
<dbReference type="PANTHER" id="PTHR43221:SF1">
    <property type="entry name" value="PROTEASE HTPX"/>
    <property type="match status" value="1"/>
</dbReference>
<feature type="domain" description="Peptidase M48" evidence="13">
    <location>
        <begin position="303"/>
        <end position="524"/>
    </location>
</feature>
<organism evidence="14 15">
    <name type="scientific">Brunnivagina elsteri CCALA 953</name>
    <dbReference type="NCBI Taxonomy" id="987040"/>
    <lineage>
        <taxon>Bacteria</taxon>
        <taxon>Bacillati</taxon>
        <taxon>Cyanobacteriota</taxon>
        <taxon>Cyanophyceae</taxon>
        <taxon>Nostocales</taxon>
        <taxon>Calotrichaceae</taxon>
        <taxon>Brunnivagina</taxon>
    </lineage>
</organism>
<dbReference type="GO" id="GO:0006508">
    <property type="term" value="P:proteolysis"/>
    <property type="evidence" value="ECO:0007669"/>
    <property type="project" value="UniProtKB-KW"/>
</dbReference>
<feature type="transmembrane region" description="Helical" evidence="12">
    <location>
        <begin position="397"/>
        <end position="417"/>
    </location>
</feature>
<dbReference type="Gene3D" id="3.30.2010.10">
    <property type="entry name" value="Metalloproteases ('zincins'), catalytic domain"/>
    <property type="match status" value="1"/>
</dbReference>
<comment type="subcellular location">
    <subcellularLocation>
        <location evidence="2">Cell membrane</location>
        <topology evidence="2">Multi-pass membrane protein</topology>
    </subcellularLocation>
</comment>
<evidence type="ECO:0000256" key="7">
    <source>
        <dbReference type="ARBA" id="ARBA00022801"/>
    </source>
</evidence>
<gene>
    <name evidence="14" type="ORF">CK510_26980</name>
</gene>
<feature type="transmembrane region" description="Helical" evidence="12">
    <location>
        <begin position="194"/>
        <end position="212"/>
    </location>
</feature>
<feature type="transmembrane region" description="Helical" evidence="12">
    <location>
        <begin position="594"/>
        <end position="615"/>
    </location>
</feature>
<proteinExistence type="predicted"/>
<dbReference type="RefSeq" id="WP_095724595.1">
    <property type="nucleotide sequence ID" value="NZ_NTFS01000489.1"/>
</dbReference>
<keyword evidence="4 14" id="KW-0645">Protease</keyword>
<evidence type="ECO:0000313" key="14">
    <source>
        <dbReference type="EMBL" id="PAX51040.1"/>
    </source>
</evidence>
<dbReference type="GO" id="GO:0046872">
    <property type="term" value="F:metal ion binding"/>
    <property type="evidence" value="ECO:0007669"/>
    <property type="project" value="UniProtKB-KW"/>
</dbReference>
<dbReference type="EMBL" id="NTFS01000489">
    <property type="protein sequence ID" value="PAX51040.1"/>
    <property type="molecule type" value="Genomic_DNA"/>
</dbReference>
<dbReference type="GO" id="GO:0005886">
    <property type="term" value="C:plasma membrane"/>
    <property type="evidence" value="ECO:0007669"/>
    <property type="project" value="UniProtKB-SubCell"/>
</dbReference>
<evidence type="ECO:0000259" key="13">
    <source>
        <dbReference type="Pfam" id="PF01435"/>
    </source>
</evidence>
<evidence type="ECO:0000313" key="15">
    <source>
        <dbReference type="Proteomes" id="UP000218238"/>
    </source>
</evidence>
<protein>
    <submittedName>
        <fullName evidence="14">Zn-dependent protease with chaperone function</fullName>
    </submittedName>
</protein>
<evidence type="ECO:0000256" key="10">
    <source>
        <dbReference type="ARBA" id="ARBA00023049"/>
    </source>
</evidence>
<feature type="transmembrane region" description="Helical" evidence="12">
    <location>
        <begin position="218"/>
        <end position="235"/>
    </location>
</feature>
<dbReference type="GO" id="GO:0004222">
    <property type="term" value="F:metalloendopeptidase activity"/>
    <property type="evidence" value="ECO:0007669"/>
    <property type="project" value="InterPro"/>
</dbReference>
<feature type="transmembrane region" description="Helical" evidence="12">
    <location>
        <begin position="554"/>
        <end position="574"/>
    </location>
</feature>
<keyword evidence="10" id="KW-0482">Metalloprotease</keyword>
<comment type="caution">
    <text evidence="14">The sequence shown here is derived from an EMBL/GenBank/DDBJ whole genome shotgun (WGS) entry which is preliminary data.</text>
</comment>
<feature type="transmembrane region" description="Helical" evidence="12">
    <location>
        <begin position="247"/>
        <end position="264"/>
    </location>
</feature>
<dbReference type="Pfam" id="PF01435">
    <property type="entry name" value="Peptidase_M48"/>
    <property type="match status" value="1"/>
</dbReference>
<keyword evidence="6" id="KW-0479">Metal-binding</keyword>
<evidence type="ECO:0000256" key="2">
    <source>
        <dbReference type="ARBA" id="ARBA00004651"/>
    </source>
</evidence>
<reference evidence="14 15" key="1">
    <citation type="submission" date="2017-08" db="EMBL/GenBank/DDBJ databases">
        <title>Draft genome sequence of filamentous cyanobacterium Calothrix elsteri CCALA 953.</title>
        <authorList>
            <person name="Gagunashvili A.N."/>
            <person name="Elster J."/>
            <person name="Andresson O.S."/>
        </authorList>
    </citation>
    <scope>NUCLEOTIDE SEQUENCE [LARGE SCALE GENOMIC DNA]</scope>
    <source>
        <strain evidence="14 15">CCALA 953</strain>
    </source>
</reference>
<evidence type="ECO:0000256" key="6">
    <source>
        <dbReference type="ARBA" id="ARBA00022723"/>
    </source>
</evidence>
<evidence type="ECO:0000256" key="12">
    <source>
        <dbReference type="SAM" id="Phobius"/>
    </source>
</evidence>
<dbReference type="InterPro" id="IPR001915">
    <property type="entry name" value="Peptidase_M48"/>
</dbReference>
<keyword evidence="8" id="KW-0862">Zinc</keyword>
<feature type="transmembrane region" description="Helical" evidence="12">
    <location>
        <begin position="730"/>
        <end position="748"/>
    </location>
</feature>
<evidence type="ECO:0000256" key="11">
    <source>
        <dbReference type="ARBA" id="ARBA00023136"/>
    </source>
</evidence>
<evidence type="ECO:0000256" key="3">
    <source>
        <dbReference type="ARBA" id="ARBA00022475"/>
    </source>
</evidence>
<keyword evidence="7" id="KW-0378">Hydrolase</keyword>